<evidence type="ECO:0000313" key="2">
    <source>
        <dbReference type="EMBL" id="SVB43677.1"/>
    </source>
</evidence>
<evidence type="ECO:0000256" key="1">
    <source>
        <dbReference type="ARBA" id="ARBA00022801"/>
    </source>
</evidence>
<keyword evidence="1" id="KW-0378">Hydrolase</keyword>
<dbReference type="PANTHER" id="PTHR46517:SF1">
    <property type="entry name" value="FRUCTOSE-2,6-BISPHOSPHATASE TIGAR"/>
    <property type="match status" value="1"/>
</dbReference>
<dbReference type="SUPFAM" id="SSF53254">
    <property type="entry name" value="Phosphoglycerate mutase-like"/>
    <property type="match status" value="1"/>
</dbReference>
<dbReference type="GO" id="GO:0043456">
    <property type="term" value="P:regulation of pentose-phosphate shunt"/>
    <property type="evidence" value="ECO:0007669"/>
    <property type="project" value="TreeGrafter"/>
</dbReference>
<dbReference type="Pfam" id="PF00300">
    <property type="entry name" value="His_Phos_1"/>
    <property type="match status" value="1"/>
</dbReference>
<dbReference type="InterPro" id="IPR051695">
    <property type="entry name" value="Phosphoglycerate_Mutase"/>
</dbReference>
<dbReference type="InterPro" id="IPR001345">
    <property type="entry name" value="PG/BPGM_mutase_AS"/>
</dbReference>
<dbReference type="EMBL" id="UINC01041846">
    <property type="protein sequence ID" value="SVB43677.1"/>
    <property type="molecule type" value="Genomic_DNA"/>
</dbReference>
<proteinExistence type="predicted"/>
<organism evidence="2">
    <name type="scientific">marine metagenome</name>
    <dbReference type="NCBI Taxonomy" id="408172"/>
    <lineage>
        <taxon>unclassified sequences</taxon>
        <taxon>metagenomes</taxon>
        <taxon>ecological metagenomes</taxon>
    </lineage>
</organism>
<gene>
    <name evidence="2" type="ORF">METZ01_LOCUS196531</name>
</gene>
<dbReference type="CDD" id="cd07067">
    <property type="entry name" value="HP_PGM_like"/>
    <property type="match status" value="1"/>
</dbReference>
<accession>A0A382E1G3</accession>
<dbReference type="SMART" id="SM00855">
    <property type="entry name" value="PGAM"/>
    <property type="match status" value="1"/>
</dbReference>
<dbReference type="Gene3D" id="3.40.50.1240">
    <property type="entry name" value="Phosphoglycerate mutase-like"/>
    <property type="match status" value="1"/>
</dbReference>
<name>A0A382E1G3_9ZZZZ</name>
<protein>
    <recommendedName>
        <fullName evidence="3">Histidine phosphatase family protein</fullName>
    </recommendedName>
</protein>
<dbReference type="GO" id="GO:0005829">
    <property type="term" value="C:cytosol"/>
    <property type="evidence" value="ECO:0007669"/>
    <property type="project" value="TreeGrafter"/>
</dbReference>
<dbReference type="InterPro" id="IPR013078">
    <property type="entry name" value="His_Pase_superF_clade-1"/>
</dbReference>
<dbReference type="InterPro" id="IPR029033">
    <property type="entry name" value="His_PPase_superfam"/>
</dbReference>
<reference evidence="2" key="1">
    <citation type="submission" date="2018-05" db="EMBL/GenBank/DDBJ databases">
        <authorList>
            <person name="Lanie J.A."/>
            <person name="Ng W.-L."/>
            <person name="Kazmierczak K.M."/>
            <person name="Andrzejewski T.M."/>
            <person name="Davidsen T.M."/>
            <person name="Wayne K.J."/>
            <person name="Tettelin H."/>
            <person name="Glass J.I."/>
            <person name="Rusch D."/>
            <person name="Podicherti R."/>
            <person name="Tsui H.-C.T."/>
            <person name="Winkler M.E."/>
        </authorList>
    </citation>
    <scope>NUCLEOTIDE SEQUENCE</scope>
</reference>
<dbReference type="AlphaFoldDB" id="A0A382E1G3"/>
<evidence type="ECO:0008006" key="3">
    <source>
        <dbReference type="Google" id="ProtNLM"/>
    </source>
</evidence>
<sequence length="207" mass="22799">MGKLLLVRHGETAWNLDGRLQGTVDTPLSEIGHQQARMIAERLADTSIDVAYSSDQSRAHETAKHILEGRDVVLNPIPELRERGHGVFEGLTARERKTQYPEMFADSTVKNLDFAPTGGETFRGTNQRMAGWAHGFLQDHLKQTVLVVGHGGSLRGALIAWMGFSDEATWRFMIANCGLSIIDTYADNAVLRLFNDVSHLNGLGDAS</sequence>
<dbReference type="PROSITE" id="PS00175">
    <property type="entry name" value="PG_MUTASE"/>
    <property type="match status" value="1"/>
</dbReference>
<dbReference type="GO" id="GO:0004331">
    <property type="term" value="F:fructose-2,6-bisphosphate 2-phosphatase activity"/>
    <property type="evidence" value="ECO:0007669"/>
    <property type="project" value="TreeGrafter"/>
</dbReference>
<dbReference type="GO" id="GO:0045820">
    <property type="term" value="P:negative regulation of glycolytic process"/>
    <property type="evidence" value="ECO:0007669"/>
    <property type="project" value="TreeGrafter"/>
</dbReference>
<dbReference type="PANTHER" id="PTHR46517">
    <property type="entry name" value="FRUCTOSE-2,6-BISPHOSPHATASE TIGAR"/>
    <property type="match status" value="1"/>
</dbReference>